<dbReference type="Pfam" id="PF12254">
    <property type="entry name" value="DNA_pol_alpha_N"/>
    <property type="match status" value="1"/>
</dbReference>
<dbReference type="EMBL" id="CAKOFQ010006901">
    <property type="protein sequence ID" value="CAH1980883.1"/>
    <property type="molecule type" value="Genomic_DNA"/>
</dbReference>
<organism evidence="3 4">
    <name type="scientific">Acanthoscelides obtectus</name>
    <name type="common">Bean weevil</name>
    <name type="synonym">Bruchus obtectus</name>
    <dbReference type="NCBI Taxonomy" id="200917"/>
    <lineage>
        <taxon>Eukaryota</taxon>
        <taxon>Metazoa</taxon>
        <taxon>Ecdysozoa</taxon>
        <taxon>Arthropoda</taxon>
        <taxon>Hexapoda</taxon>
        <taxon>Insecta</taxon>
        <taxon>Pterygota</taxon>
        <taxon>Neoptera</taxon>
        <taxon>Endopterygota</taxon>
        <taxon>Coleoptera</taxon>
        <taxon>Polyphaga</taxon>
        <taxon>Cucujiformia</taxon>
        <taxon>Chrysomeloidea</taxon>
        <taxon>Chrysomelidae</taxon>
        <taxon>Bruchinae</taxon>
        <taxon>Bruchini</taxon>
        <taxon>Acanthoscelides</taxon>
    </lineage>
</organism>
<name>A0A9P0KQJ5_ACAOB</name>
<proteinExistence type="predicted"/>
<evidence type="ECO:0000259" key="2">
    <source>
        <dbReference type="Pfam" id="PF12254"/>
    </source>
</evidence>
<dbReference type="GO" id="GO:0003887">
    <property type="term" value="F:DNA-directed DNA polymerase activity"/>
    <property type="evidence" value="ECO:0007669"/>
    <property type="project" value="TreeGrafter"/>
</dbReference>
<evidence type="ECO:0000256" key="1">
    <source>
        <dbReference type="SAM" id="MobiDB-lite"/>
    </source>
</evidence>
<feature type="domain" description="DNA polymerase alpha catalytic subunit N-terminal" evidence="2">
    <location>
        <begin position="25"/>
        <end position="85"/>
    </location>
</feature>
<dbReference type="PANTHER" id="PTHR45861">
    <property type="entry name" value="DNA POLYMERASE ALPHA CATALYTIC SUBUNIT"/>
    <property type="match status" value="1"/>
</dbReference>
<accession>A0A9P0KQJ5</accession>
<dbReference type="Proteomes" id="UP001152888">
    <property type="component" value="Unassembled WGS sequence"/>
</dbReference>
<protein>
    <recommendedName>
        <fullName evidence="2">DNA polymerase alpha catalytic subunit N-terminal domain-containing protein</fullName>
    </recommendedName>
</protein>
<feature type="region of interest" description="Disordered" evidence="1">
    <location>
        <begin position="96"/>
        <end position="118"/>
    </location>
</feature>
<dbReference type="GO" id="GO:0006273">
    <property type="term" value="P:lagging strand elongation"/>
    <property type="evidence" value="ECO:0007669"/>
    <property type="project" value="TreeGrafter"/>
</dbReference>
<evidence type="ECO:0000313" key="3">
    <source>
        <dbReference type="EMBL" id="CAH1980883.1"/>
    </source>
</evidence>
<dbReference type="PANTHER" id="PTHR45861:SF1">
    <property type="entry name" value="DNA POLYMERASE ALPHA CATALYTIC SUBUNIT"/>
    <property type="match status" value="1"/>
</dbReference>
<dbReference type="GO" id="GO:1902975">
    <property type="term" value="P:mitotic DNA replication initiation"/>
    <property type="evidence" value="ECO:0007669"/>
    <property type="project" value="TreeGrafter"/>
</dbReference>
<gene>
    <name evidence="3" type="ORF">ACAOBT_LOCUS14216</name>
</gene>
<reference evidence="3" key="1">
    <citation type="submission" date="2022-03" db="EMBL/GenBank/DDBJ databases">
        <authorList>
            <person name="Sayadi A."/>
        </authorList>
    </citation>
    <scope>NUCLEOTIDE SEQUENCE</scope>
</reference>
<dbReference type="AlphaFoldDB" id="A0A9P0KQJ5"/>
<dbReference type="GO" id="GO:0003682">
    <property type="term" value="F:chromatin binding"/>
    <property type="evidence" value="ECO:0007669"/>
    <property type="project" value="TreeGrafter"/>
</dbReference>
<dbReference type="GO" id="GO:0005658">
    <property type="term" value="C:alpha DNA polymerase:primase complex"/>
    <property type="evidence" value="ECO:0007669"/>
    <property type="project" value="TreeGrafter"/>
</dbReference>
<keyword evidence="4" id="KW-1185">Reference proteome</keyword>
<comment type="caution">
    <text evidence="3">The sequence shown here is derived from an EMBL/GenBank/DDBJ whole genome shotgun (WGS) entry which is preliminary data.</text>
</comment>
<sequence>MADSSEESRPKRMKRDTSYKAKAFEKFKQLKSGNRNKYEVEELESVYELVDEKDYVKKVLSRQDEDWIVDDDGSGYIEDGRDIFDDDLDSESIAQAQASGRDKGKKRKKKAVSENAGKGNLAQMLSNMPVKKKEVKKNLKSLWNILNVLAFKIEL</sequence>
<dbReference type="GO" id="GO:0003697">
    <property type="term" value="F:single-stranded DNA binding"/>
    <property type="evidence" value="ECO:0007669"/>
    <property type="project" value="TreeGrafter"/>
</dbReference>
<dbReference type="OrthoDB" id="6755010at2759"/>
<dbReference type="InterPro" id="IPR024647">
    <property type="entry name" value="DNA_pol_a_cat_su_N"/>
</dbReference>
<dbReference type="GO" id="GO:0006272">
    <property type="term" value="P:leading strand elongation"/>
    <property type="evidence" value="ECO:0007669"/>
    <property type="project" value="TreeGrafter"/>
</dbReference>
<dbReference type="GO" id="GO:0003688">
    <property type="term" value="F:DNA replication origin binding"/>
    <property type="evidence" value="ECO:0007669"/>
    <property type="project" value="TreeGrafter"/>
</dbReference>
<evidence type="ECO:0000313" key="4">
    <source>
        <dbReference type="Proteomes" id="UP001152888"/>
    </source>
</evidence>